<feature type="domain" description="Flavodoxin-like fold" evidence="3">
    <location>
        <begin position="10"/>
        <end position="211"/>
    </location>
</feature>
<evidence type="ECO:0000256" key="1">
    <source>
        <dbReference type="ARBA" id="ARBA00006252"/>
    </source>
</evidence>
<dbReference type="SUPFAM" id="SSF52218">
    <property type="entry name" value="Flavoproteins"/>
    <property type="match status" value="1"/>
</dbReference>
<comment type="caution">
    <text evidence="4">The sequence shown here is derived from an EMBL/GenBank/DDBJ whole genome shotgun (WGS) entry which is preliminary data.</text>
</comment>
<dbReference type="InterPro" id="IPR003680">
    <property type="entry name" value="Flavodoxin_fold"/>
</dbReference>
<evidence type="ECO:0000259" key="3">
    <source>
        <dbReference type="Pfam" id="PF02525"/>
    </source>
</evidence>
<organism evidence="4 5">
    <name type="scientific">Streptomyces canus</name>
    <dbReference type="NCBI Taxonomy" id="58343"/>
    <lineage>
        <taxon>Bacteria</taxon>
        <taxon>Bacillati</taxon>
        <taxon>Actinomycetota</taxon>
        <taxon>Actinomycetes</taxon>
        <taxon>Kitasatosporales</taxon>
        <taxon>Streptomycetaceae</taxon>
        <taxon>Streptomyces</taxon>
        <taxon>Streptomyces aurantiacus group</taxon>
    </lineage>
</organism>
<dbReference type="PANTHER" id="PTHR10204">
    <property type="entry name" value="NAD P H OXIDOREDUCTASE-RELATED"/>
    <property type="match status" value="1"/>
</dbReference>
<sequence>MPTSAAVPTALIVHAHPEPDSFSTAQMATAAQSLRGAGYQVDILDLYNDAWAPVLAREEFPPVDGPFKPQAEQMRAVRDGTLDEAVKDHLERLLAADLLVLSFPLWWFSLPAILKGWIDRVFVMGAVFGGDHGLFGDAALAGKRAMLLFTTGGSSEAFRPGGAFGAVDDFLFHIHRGMLEFVGYQVLEPVITYGPAHLTDEERAVALKAVKESVARTATAPLSAVG</sequence>
<evidence type="ECO:0000256" key="2">
    <source>
        <dbReference type="ARBA" id="ARBA00023002"/>
    </source>
</evidence>
<dbReference type="Gene3D" id="3.40.50.360">
    <property type="match status" value="1"/>
</dbReference>
<dbReference type="InterPro" id="IPR029039">
    <property type="entry name" value="Flavoprotein-like_sf"/>
</dbReference>
<dbReference type="EMBL" id="LMWU01000001">
    <property type="protein sequence ID" value="KUN74481.1"/>
    <property type="molecule type" value="Genomic_DNA"/>
</dbReference>
<dbReference type="PANTHER" id="PTHR10204:SF34">
    <property type="entry name" value="NAD(P)H DEHYDROGENASE [QUINONE] 1 ISOFORM 1"/>
    <property type="match status" value="1"/>
</dbReference>
<dbReference type="RefSeq" id="WP_059204015.1">
    <property type="nucleotide sequence ID" value="NZ_KQ948656.1"/>
</dbReference>
<dbReference type="InterPro" id="IPR051545">
    <property type="entry name" value="NAD(P)H_dehydrogenase_qn"/>
</dbReference>
<evidence type="ECO:0000313" key="4">
    <source>
        <dbReference type="EMBL" id="KUN74481.1"/>
    </source>
</evidence>
<evidence type="ECO:0000313" key="5">
    <source>
        <dbReference type="Proteomes" id="UP000053669"/>
    </source>
</evidence>
<dbReference type="GO" id="GO:0005829">
    <property type="term" value="C:cytosol"/>
    <property type="evidence" value="ECO:0007669"/>
    <property type="project" value="TreeGrafter"/>
</dbReference>
<accession>A0A101SIA8</accession>
<dbReference type="Proteomes" id="UP000053669">
    <property type="component" value="Unassembled WGS sequence"/>
</dbReference>
<protein>
    <submittedName>
        <fullName evidence="4">NAD(P)H dehydrogenase</fullName>
    </submittedName>
</protein>
<dbReference type="STRING" id="58343.AQJ46_02780"/>
<proteinExistence type="inferred from homology"/>
<name>A0A101SIA8_9ACTN</name>
<dbReference type="GO" id="GO:0003955">
    <property type="term" value="F:NAD(P)H dehydrogenase (quinone) activity"/>
    <property type="evidence" value="ECO:0007669"/>
    <property type="project" value="TreeGrafter"/>
</dbReference>
<gene>
    <name evidence="4" type="ORF">AQJ46_02780</name>
</gene>
<comment type="similarity">
    <text evidence="1">Belongs to the NAD(P)H dehydrogenase (quinone) family.</text>
</comment>
<reference evidence="4 5" key="1">
    <citation type="submission" date="2015-10" db="EMBL/GenBank/DDBJ databases">
        <title>Draft genome sequence of Streptomyces canus DSM 40017, type strain for the species Streptomyces canus.</title>
        <authorList>
            <person name="Ruckert C."/>
            <person name="Winkler A."/>
            <person name="Kalinowski J."/>
            <person name="Kampfer P."/>
            <person name="Glaeser S."/>
        </authorList>
    </citation>
    <scope>NUCLEOTIDE SEQUENCE [LARGE SCALE GENOMIC DNA]</scope>
    <source>
        <strain evidence="4 5">DSM 40017</strain>
    </source>
</reference>
<dbReference type="AlphaFoldDB" id="A0A101SIA8"/>
<dbReference type="Pfam" id="PF02525">
    <property type="entry name" value="Flavodoxin_2"/>
    <property type="match status" value="1"/>
</dbReference>
<keyword evidence="2" id="KW-0560">Oxidoreductase</keyword>